<dbReference type="AlphaFoldDB" id="A0ABD0KH08"/>
<evidence type="ECO:0000256" key="2">
    <source>
        <dbReference type="ARBA" id="ARBA00022771"/>
    </source>
</evidence>
<keyword evidence="9" id="KW-1185">Reference proteome</keyword>
<evidence type="ECO:0000259" key="7">
    <source>
        <dbReference type="PROSITE" id="PS50119"/>
    </source>
</evidence>
<dbReference type="InterPro" id="IPR047153">
    <property type="entry name" value="TRIM45/56/19-like"/>
</dbReference>
<dbReference type="Proteomes" id="UP001519460">
    <property type="component" value="Unassembled WGS sequence"/>
</dbReference>
<dbReference type="Pfam" id="PF00643">
    <property type="entry name" value="zf-B_box"/>
    <property type="match status" value="1"/>
</dbReference>
<keyword evidence="2 4" id="KW-0863">Zinc-finger</keyword>
<evidence type="ECO:0000256" key="1">
    <source>
        <dbReference type="ARBA" id="ARBA00022723"/>
    </source>
</evidence>
<feature type="coiled-coil region" evidence="5">
    <location>
        <begin position="205"/>
        <end position="239"/>
    </location>
</feature>
<organism evidence="8 9">
    <name type="scientific">Batillaria attramentaria</name>
    <dbReference type="NCBI Taxonomy" id="370345"/>
    <lineage>
        <taxon>Eukaryota</taxon>
        <taxon>Metazoa</taxon>
        <taxon>Spiralia</taxon>
        <taxon>Lophotrochozoa</taxon>
        <taxon>Mollusca</taxon>
        <taxon>Gastropoda</taxon>
        <taxon>Caenogastropoda</taxon>
        <taxon>Sorbeoconcha</taxon>
        <taxon>Cerithioidea</taxon>
        <taxon>Batillariidae</taxon>
        <taxon>Batillaria</taxon>
    </lineage>
</organism>
<name>A0ABD0KH08_9CAEN</name>
<dbReference type="PROSITE" id="PS50119">
    <property type="entry name" value="ZF_BBOX"/>
    <property type="match status" value="1"/>
</dbReference>
<evidence type="ECO:0000313" key="8">
    <source>
        <dbReference type="EMBL" id="KAK7486478.1"/>
    </source>
</evidence>
<keyword evidence="1" id="KW-0479">Metal-binding</keyword>
<evidence type="ECO:0000259" key="6">
    <source>
        <dbReference type="PROSITE" id="PS50089"/>
    </source>
</evidence>
<evidence type="ECO:0000256" key="3">
    <source>
        <dbReference type="ARBA" id="ARBA00022833"/>
    </source>
</evidence>
<feature type="domain" description="RING-type" evidence="6">
    <location>
        <begin position="12"/>
        <end position="55"/>
    </location>
</feature>
<evidence type="ECO:0000313" key="9">
    <source>
        <dbReference type="Proteomes" id="UP001519460"/>
    </source>
</evidence>
<dbReference type="GO" id="GO:0008270">
    <property type="term" value="F:zinc ion binding"/>
    <property type="evidence" value="ECO:0007669"/>
    <property type="project" value="UniProtKB-KW"/>
</dbReference>
<evidence type="ECO:0000256" key="4">
    <source>
        <dbReference type="PROSITE-ProRule" id="PRU00024"/>
    </source>
</evidence>
<dbReference type="SMART" id="SM00184">
    <property type="entry name" value="RING"/>
    <property type="match status" value="1"/>
</dbReference>
<dbReference type="EMBL" id="JACVVK020000178">
    <property type="protein sequence ID" value="KAK7486478.1"/>
    <property type="molecule type" value="Genomic_DNA"/>
</dbReference>
<dbReference type="CDD" id="cd19756">
    <property type="entry name" value="Bbox2"/>
    <property type="match status" value="1"/>
</dbReference>
<feature type="domain" description="B box-type" evidence="7">
    <location>
        <begin position="92"/>
        <end position="134"/>
    </location>
</feature>
<dbReference type="InterPro" id="IPR018957">
    <property type="entry name" value="Znf_C3HC4_RING-type"/>
</dbReference>
<reference evidence="8 9" key="1">
    <citation type="journal article" date="2023" name="Sci. Data">
        <title>Genome assembly of the Korean intertidal mud-creeper Batillaria attramentaria.</title>
        <authorList>
            <person name="Patra A.K."/>
            <person name="Ho P.T."/>
            <person name="Jun S."/>
            <person name="Lee S.J."/>
            <person name="Kim Y."/>
            <person name="Won Y.J."/>
        </authorList>
    </citation>
    <scope>NUCLEOTIDE SEQUENCE [LARGE SCALE GENOMIC DNA]</scope>
    <source>
        <strain evidence="8">Wonlab-2016</strain>
    </source>
</reference>
<accession>A0ABD0KH08</accession>
<evidence type="ECO:0000256" key="5">
    <source>
        <dbReference type="SAM" id="Coils"/>
    </source>
</evidence>
<dbReference type="SUPFAM" id="SSF57845">
    <property type="entry name" value="B-box zinc-binding domain"/>
    <property type="match status" value="1"/>
</dbReference>
<proteinExistence type="predicted"/>
<dbReference type="InterPro" id="IPR000315">
    <property type="entry name" value="Znf_B-box"/>
</dbReference>
<dbReference type="PROSITE" id="PS00518">
    <property type="entry name" value="ZF_RING_1"/>
    <property type="match status" value="1"/>
</dbReference>
<comment type="caution">
    <text evidence="8">The sequence shown here is derived from an EMBL/GenBank/DDBJ whole genome shotgun (WGS) entry which is preliminary data.</text>
</comment>
<sequence>MASGSSGVPMRCGWCERRCKNPKFLQCSHPFCEACLIDMVQKSRKGSRVSCPKCRTDLTLSVPSGTVFQLQTNLCVTLTLDQASGLASLLDPGAEMCQHHRRERLRYFCKNCWTPICLDCKMTVPHDKHDAMDLETAVREAKDELQRQGYDARIKAASREVARYMQVLEQYRTTAEQKRKWAESQLRGRAEALKTQVDAALAQGLRSLRAASQDVEGNLQRYRAEAESWQNTTREMDRQLTRVLSDSDRHSCSSTDVFAFLKTMSTEGSEDQFNQLVTRIASNPAAECRDIGVGAEYEESIPPGAVARFVGTARVEGRELATELGQLSIWSPRI</sequence>
<keyword evidence="5" id="KW-0175">Coiled coil</keyword>
<protein>
    <submittedName>
        <fullName evidence="8">Uncharacterized protein</fullName>
    </submittedName>
</protein>
<dbReference type="PANTHER" id="PTHR25462">
    <property type="entry name" value="BONUS, ISOFORM C-RELATED"/>
    <property type="match status" value="1"/>
</dbReference>
<dbReference type="InterPro" id="IPR013083">
    <property type="entry name" value="Znf_RING/FYVE/PHD"/>
</dbReference>
<dbReference type="Gene3D" id="3.30.160.60">
    <property type="entry name" value="Classic Zinc Finger"/>
    <property type="match status" value="1"/>
</dbReference>
<keyword evidence="3" id="KW-0862">Zinc</keyword>
<dbReference type="InterPro" id="IPR017907">
    <property type="entry name" value="Znf_RING_CS"/>
</dbReference>
<dbReference type="Pfam" id="PF00097">
    <property type="entry name" value="zf-C3HC4"/>
    <property type="match status" value="1"/>
</dbReference>
<dbReference type="Gene3D" id="3.30.40.10">
    <property type="entry name" value="Zinc/RING finger domain, C3HC4 (zinc finger)"/>
    <property type="match status" value="1"/>
</dbReference>
<gene>
    <name evidence="8" type="ORF">BaRGS_00022279</name>
</gene>
<dbReference type="InterPro" id="IPR001841">
    <property type="entry name" value="Znf_RING"/>
</dbReference>
<dbReference type="PROSITE" id="PS50089">
    <property type="entry name" value="ZF_RING_2"/>
    <property type="match status" value="1"/>
</dbReference>
<dbReference type="SUPFAM" id="SSF57850">
    <property type="entry name" value="RING/U-box"/>
    <property type="match status" value="1"/>
</dbReference>
<dbReference type="PANTHER" id="PTHR25462:SF296">
    <property type="entry name" value="MEIOTIC P26, ISOFORM F"/>
    <property type="match status" value="1"/>
</dbReference>